<evidence type="ECO:0000259" key="6">
    <source>
        <dbReference type="PROSITE" id="PS50011"/>
    </source>
</evidence>
<evidence type="ECO:0000256" key="4">
    <source>
        <dbReference type="ARBA" id="ARBA00022777"/>
    </source>
</evidence>
<feature type="domain" description="Protein kinase" evidence="6">
    <location>
        <begin position="29"/>
        <end position="304"/>
    </location>
</feature>
<name>A0ABN8CYC3_9STRA</name>
<evidence type="ECO:0000256" key="5">
    <source>
        <dbReference type="ARBA" id="ARBA00022840"/>
    </source>
</evidence>
<dbReference type="InterPro" id="IPR011009">
    <property type="entry name" value="Kinase-like_dom_sf"/>
</dbReference>
<protein>
    <recommendedName>
        <fullName evidence="6">Protein kinase domain-containing protein</fullName>
    </recommendedName>
</protein>
<dbReference type="Proteomes" id="UP001158986">
    <property type="component" value="Unassembled WGS sequence"/>
</dbReference>
<proteinExistence type="predicted"/>
<organism evidence="7 8">
    <name type="scientific">Peronospora belbahrii</name>
    <dbReference type="NCBI Taxonomy" id="622444"/>
    <lineage>
        <taxon>Eukaryota</taxon>
        <taxon>Sar</taxon>
        <taxon>Stramenopiles</taxon>
        <taxon>Oomycota</taxon>
        <taxon>Peronosporomycetes</taxon>
        <taxon>Peronosporales</taxon>
        <taxon>Peronosporaceae</taxon>
        <taxon>Peronospora</taxon>
    </lineage>
</organism>
<dbReference type="EMBL" id="CAKLCB010000247">
    <property type="protein sequence ID" value="CAH0517649.1"/>
    <property type="molecule type" value="Genomic_DNA"/>
</dbReference>
<keyword evidence="4" id="KW-0418">Kinase</keyword>
<dbReference type="PANTHER" id="PTHR24345:SF91">
    <property type="entry name" value="SERINE_THREONINE-PROTEIN KINASE PLK4"/>
    <property type="match status" value="1"/>
</dbReference>
<gene>
    <name evidence="7" type="ORF">PBS001_LOCUS4243</name>
</gene>
<dbReference type="PANTHER" id="PTHR24345">
    <property type="entry name" value="SERINE/THREONINE-PROTEIN KINASE PLK"/>
    <property type="match status" value="1"/>
</dbReference>
<keyword evidence="1" id="KW-0723">Serine/threonine-protein kinase</keyword>
<evidence type="ECO:0000256" key="2">
    <source>
        <dbReference type="ARBA" id="ARBA00022679"/>
    </source>
</evidence>
<keyword evidence="5" id="KW-0067">ATP-binding</keyword>
<sequence>MTHAPLVIETLADSTSAVSTSTADVLDRYTYCKKLRDTLYGETALYFDKDWKKMVVLKRISIPLLQQEDNSTDIVIENPLSERAVIQLLEDPLTAHAPGREYIVEYEREGFFAAGDSVFVAMEFCAGGDLYDYVTAMPGRRLPETEALLYFAQIVKGLCFLHAIGVAHRDLSLENVLLKDGHVKICDFGLSADADHFSADVVGKFYYMAPEVTQHAVYDPKCADMWSLGVILFIMLTGSPLFVDENARAPTLRVLKKYGVGKILELWGLKQHLSKPTINLLASMLQLEPSRRLSAEDVAHHPLKRAMTRCKTSDVIISSA</sequence>
<dbReference type="InterPro" id="IPR000719">
    <property type="entry name" value="Prot_kinase_dom"/>
</dbReference>
<evidence type="ECO:0000256" key="1">
    <source>
        <dbReference type="ARBA" id="ARBA00022527"/>
    </source>
</evidence>
<dbReference type="PROSITE" id="PS50011">
    <property type="entry name" value="PROTEIN_KINASE_DOM"/>
    <property type="match status" value="1"/>
</dbReference>
<reference evidence="7 8" key="1">
    <citation type="submission" date="2021-11" db="EMBL/GenBank/DDBJ databases">
        <authorList>
            <person name="Islam A."/>
            <person name="Islam S."/>
            <person name="Flora M.S."/>
            <person name="Rahman M."/>
            <person name="Ziaur R.M."/>
            <person name="Epstein J.H."/>
            <person name="Hassan M."/>
            <person name="Klassen M."/>
            <person name="Woodard K."/>
            <person name="Webb A."/>
            <person name="Webby R.J."/>
            <person name="El Zowalaty M.E."/>
        </authorList>
    </citation>
    <scope>NUCLEOTIDE SEQUENCE [LARGE SCALE GENOMIC DNA]</scope>
    <source>
        <strain evidence="7">Pbs1</strain>
    </source>
</reference>
<comment type="caution">
    <text evidence="7">The sequence shown here is derived from an EMBL/GenBank/DDBJ whole genome shotgun (WGS) entry which is preliminary data.</text>
</comment>
<dbReference type="Pfam" id="PF00069">
    <property type="entry name" value="Pkinase"/>
    <property type="match status" value="1"/>
</dbReference>
<evidence type="ECO:0000256" key="3">
    <source>
        <dbReference type="ARBA" id="ARBA00022741"/>
    </source>
</evidence>
<dbReference type="Gene3D" id="1.10.510.10">
    <property type="entry name" value="Transferase(Phosphotransferase) domain 1"/>
    <property type="match status" value="1"/>
</dbReference>
<keyword evidence="2" id="KW-0808">Transferase</keyword>
<evidence type="ECO:0000313" key="7">
    <source>
        <dbReference type="EMBL" id="CAH0517649.1"/>
    </source>
</evidence>
<keyword evidence="3" id="KW-0547">Nucleotide-binding</keyword>
<accession>A0ABN8CYC3</accession>
<keyword evidence="8" id="KW-1185">Reference proteome</keyword>
<evidence type="ECO:0000313" key="8">
    <source>
        <dbReference type="Proteomes" id="UP001158986"/>
    </source>
</evidence>
<dbReference type="SUPFAM" id="SSF56112">
    <property type="entry name" value="Protein kinase-like (PK-like)"/>
    <property type="match status" value="1"/>
</dbReference>